<dbReference type="InterPro" id="IPR000933">
    <property type="entry name" value="Glyco_hydro_29"/>
</dbReference>
<dbReference type="GeneID" id="87812722"/>
<keyword evidence="5" id="KW-0378">Hydrolase</keyword>
<organism evidence="9 10">
    <name type="scientific">Vanrija pseudolonga</name>
    <dbReference type="NCBI Taxonomy" id="143232"/>
    <lineage>
        <taxon>Eukaryota</taxon>
        <taxon>Fungi</taxon>
        <taxon>Dikarya</taxon>
        <taxon>Basidiomycota</taxon>
        <taxon>Agaricomycotina</taxon>
        <taxon>Tremellomycetes</taxon>
        <taxon>Trichosporonales</taxon>
        <taxon>Trichosporonaceae</taxon>
        <taxon>Vanrija</taxon>
    </lineage>
</organism>
<comment type="similarity">
    <text evidence="2">Belongs to the glycosyl hydrolase 29 family.</text>
</comment>
<comment type="function">
    <text evidence="1">Alpha-L-fucosidase is responsible for hydrolyzing the alpha-1,6-linked fucose joined to the reducing-end N-acetylglucosamine of the carbohydrate moieties of glycoproteins.</text>
</comment>
<dbReference type="Proteomes" id="UP000827549">
    <property type="component" value="Chromosome 7"/>
</dbReference>
<dbReference type="PANTHER" id="PTHR10030">
    <property type="entry name" value="ALPHA-L-FUCOSIDASE"/>
    <property type="match status" value="1"/>
</dbReference>
<dbReference type="InterPro" id="IPR017853">
    <property type="entry name" value="GH"/>
</dbReference>
<evidence type="ECO:0000256" key="4">
    <source>
        <dbReference type="ARBA" id="ARBA00022729"/>
    </source>
</evidence>
<dbReference type="GO" id="GO:0016139">
    <property type="term" value="P:glycoside catabolic process"/>
    <property type="evidence" value="ECO:0007669"/>
    <property type="project" value="TreeGrafter"/>
</dbReference>
<keyword evidence="4 7" id="KW-0732">Signal</keyword>
<reference evidence="9" key="1">
    <citation type="submission" date="2023-10" db="EMBL/GenBank/DDBJ databases">
        <authorList>
            <person name="Noh H."/>
        </authorList>
    </citation>
    <scope>NUCLEOTIDE SEQUENCE</scope>
    <source>
        <strain evidence="9">DUCC4014</strain>
    </source>
</reference>
<evidence type="ECO:0000313" key="10">
    <source>
        <dbReference type="Proteomes" id="UP000827549"/>
    </source>
</evidence>
<dbReference type="PANTHER" id="PTHR10030:SF37">
    <property type="entry name" value="ALPHA-L-FUCOSIDASE-RELATED"/>
    <property type="match status" value="1"/>
</dbReference>
<protein>
    <recommendedName>
        <fullName evidence="3">alpha-L-fucosidase</fullName>
        <ecNumber evidence="3">3.2.1.51</ecNumber>
    </recommendedName>
</protein>
<evidence type="ECO:0000259" key="8">
    <source>
        <dbReference type="Pfam" id="PF01120"/>
    </source>
</evidence>
<accession>A0AAF0YFT5</accession>
<dbReference type="InterPro" id="IPR057739">
    <property type="entry name" value="Glyco_hydro_29_N"/>
</dbReference>
<evidence type="ECO:0000313" key="9">
    <source>
        <dbReference type="EMBL" id="WOO86075.1"/>
    </source>
</evidence>
<evidence type="ECO:0000256" key="6">
    <source>
        <dbReference type="ARBA" id="ARBA00023295"/>
    </source>
</evidence>
<feature type="signal peptide" evidence="7">
    <location>
        <begin position="1"/>
        <end position="19"/>
    </location>
</feature>
<dbReference type="EMBL" id="CP086720">
    <property type="protein sequence ID" value="WOO86075.1"/>
    <property type="molecule type" value="Genomic_DNA"/>
</dbReference>
<dbReference type="Gene3D" id="3.20.20.80">
    <property type="entry name" value="Glycosidases"/>
    <property type="match status" value="1"/>
</dbReference>
<keyword evidence="10" id="KW-1185">Reference proteome</keyword>
<name>A0AAF0YFT5_9TREE</name>
<dbReference type="GO" id="GO:0006004">
    <property type="term" value="P:fucose metabolic process"/>
    <property type="evidence" value="ECO:0007669"/>
    <property type="project" value="InterPro"/>
</dbReference>
<dbReference type="SMART" id="SM00812">
    <property type="entry name" value="Alpha_L_fucos"/>
    <property type="match status" value="1"/>
</dbReference>
<proteinExistence type="inferred from homology"/>
<keyword evidence="6" id="KW-0326">Glycosidase</keyword>
<evidence type="ECO:0000256" key="5">
    <source>
        <dbReference type="ARBA" id="ARBA00022801"/>
    </source>
</evidence>
<evidence type="ECO:0000256" key="2">
    <source>
        <dbReference type="ARBA" id="ARBA00007951"/>
    </source>
</evidence>
<dbReference type="EC" id="3.2.1.51" evidence="3"/>
<dbReference type="AlphaFoldDB" id="A0AAF0YFT5"/>
<dbReference type="RefSeq" id="XP_062632101.1">
    <property type="nucleotide sequence ID" value="XM_062776117.1"/>
</dbReference>
<evidence type="ECO:0000256" key="1">
    <source>
        <dbReference type="ARBA" id="ARBA00004071"/>
    </source>
</evidence>
<sequence>MKATAGLLVLLASAAAASGSQAPFAAPASDTSVQVDLGAHLNNKGTSRAGLAGAGVGIRNGSSFPSAFLPTGLWTDNGVTFAFPTWDEVKLDNVRCDLQAVDVGGVEIASVHLIGTGEDPGGFLFQETKDVLGLKFTDGSEGSVSFEVKNFWIHHWSNKSPLSAPYHFLNDSTKNYNATHLYHIPISLPPTAAGKKVASLVLPATRKANTLRVFALSYVPTSVSPALSVQDKIRARIVRGTRRWGHVAGNKAQVVEIALANPLSASRRAESAAWVDSPIRVTLEGAGFKTVREGRVARLMPGDEIKVEVLVTPTSSSASTFADAELRLNTSGREWGVPVSVEGSDLVHDFAAWTEDLADLDQHSSPTWFDGAKFGIFIHWGLYSVPAWADGGKYAEWYDFWLHDESAQGTTHKYHREHWGEEFVYDDFIPLFTAEQFNASAWVDLFADAGARYFVFTTKHHDGYALFDTGATSDRNSLLLGPKRDFLRELMDAAEKEQPGLKRGTYFSMPEWYNPLYAAHGRVSFPGGLAHNPYTGEVEAYTGFVDTGDYIEGIQVPQMRILAEGYKTDLIWCDIGLDNHSTSFVKDWYTQSAREDRPVAIDNRCGIGGDFVTPEMTKFDTVQPDKWESCASVDPHSFGYNRDTKDDEYRNATDIVHYLIDITAKGGNFLLNVGPNAQGVIVDAIQKPLREAGAWLRLNGRAIYDTYPYPLVPEYEDDRTHVFVTRKDDALCVVSVKDLHEWLEIEAPLPLLECDKAVFLTPEGDVPVPWRYDGDVLTVDLSAVDEAHRTGAIAYVVEWRYGDCGVRVHDEL</sequence>
<feature type="domain" description="Glycoside hydrolase family 29 N-terminal" evidence="8">
    <location>
        <begin position="353"/>
        <end position="700"/>
    </location>
</feature>
<dbReference type="SUPFAM" id="SSF51445">
    <property type="entry name" value="(Trans)glycosidases"/>
    <property type="match status" value="1"/>
</dbReference>
<evidence type="ECO:0000256" key="7">
    <source>
        <dbReference type="SAM" id="SignalP"/>
    </source>
</evidence>
<dbReference type="GO" id="GO:0004560">
    <property type="term" value="F:alpha-L-fucosidase activity"/>
    <property type="evidence" value="ECO:0007669"/>
    <property type="project" value="UniProtKB-EC"/>
</dbReference>
<dbReference type="InterPro" id="IPR016286">
    <property type="entry name" value="FUC_metazoa-typ"/>
</dbReference>
<feature type="chain" id="PRO_5041948011" description="alpha-L-fucosidase" evidence="7">
    <location>
        <begin position="20"/>
        <end position="812"/>
    </location>
</feature>
<gene>
    <name evidence="9" type="primary">Fuca1</name>
    <name evidence="9" type="ORF">LOC62_07G009561</name>
</gene>
<dbReference type="PRINTS" id="PR00741">
    <property type="entry name" value="GLHYDRLASE29"/>
</dbReference>
<evidence type="ECO:0000256" key="3">
    <source>
        <dbReference type="ARBA" id="ARBA00012662"/>
    </source>
</evidence>
<dbReference type="Pfam" id="PF01120">
    <property type="entry name" value="Alpha_L_fucos"/>
    <property type="match status" value="1"/>
</dbReference>